<name>A0ABW4AQ42_9ACTN</name>
<keyword evidence="4" id="KW-1185">Reference proteome</keyword>
<keyword evidence="2" id="KW-0732">Signal</keyword>
<dbReference type="RefSeq" id="WP_317796264.1">
    <property type="nucleotide sequence ID" value="NZ_AP028461.1"/>
</dbReference>
<feature type="transmembrane region" description="Helical" evidence="1">
    <location>
        <begin position="34"/>
        <end position="58"/>
    </location>
</feature>
<evidence type="ECO:0000256" key="1">
    <source>
        <dbReference type="SAM" id="Phobius"/>
    </source>
</evidence>
<evidence type="ECO:0000313" key="3">
    <source>
        <dbReference type="EMBL" id="MFD1372302.1"/>
    </source>
</evidence>
<keyword evidence="1" id="KW-0812">Transmembrane</keyword>
<comment type="caution">
    <text evidence="3">The sequence shown here is derived from an EMBL/GenBank/DDBJ whole genome shotgun (WGS) entry which is preliminary data.</text>
</comment>
<dbReference type="Proteomes" id="UP001597183">
    <property type="component" value="Unassembled WGS sequence"/>
</dbReference>
<accession>A0ABW4AQ42</accession>
<proteinExistence type="predicted"/>
<feature type="signal peptide" evidence="2">
    <location>
        <begin position="1"/>
        <end position="20"/>
    </location>
</feature>
<keyword evidence="1" id="KW-0472">Membrane</keyword>
<protein>
    <submittedName>
        <fullName evidence="3">Uncharacterized protein</fullName>
    </submittedName>
</protein>
<feature type="transmembrane region" description="Helical" evidence="1">
    <location>
        <begin position="70"/>
        <end position="90"/>
    </location>
</feature>
<dbReference type="EMBL" id="JBHTMK010000055">
    <property type="protein sequence ID" value="MFD1372302.1"/>
    <property type="molecule type" value="Genomic_DNA"/>
</dbReference>
<sequence>MKIRVALTVAGVALIGFATAGALTDPDVDPVGVLLFMAGVLIGHDVLWMAAVVVAGTVITRLVPVRWRAVTSAATIVAAAVTVVAFPLVLGFGRTAGNPSALPLPYGRNLLLILLSIVIAVPLSKLARRPPKG</sequence>
<gene>
    <name evidence="3" type="ORF">ACFQ5G_43860</name>
</gene>
<keyword evidence="1" id="KW-1133">Transmembrane helix</keyword>
<reference evidence="4" key="1">
    <citation type="journal article" date="2019" name="Int. J. Syst. Evol. Microbiol.">
        <title>The Global Catalogue of Microorganisms (GCM) 10K type strain sequencing project: providing services to taxonomists for standard genome sequencing and annotation.</title>
        <authorList>
            <consortium name="The Broad Institute Genomics Platform"/>
            <consortium name="The Broad Institute Genome Sequencing Center for Infectious Disease"/>
            <person name="Wu L."/>
            <person name="Ma J."/>
        </authorList>
    </citation>
    <scope>NUCLEOTIDE SEQUENCE [LARGE SCALE GENOMIC DNA]</scope>
    <source>
        <strain evidence="4">CCM 7526</strain>
    </source>
</reference>
<feature type="transmembrane region" description="Helical" evidence="1">
    <location>
        <begin position="110"/>
        <end position="127"/>
    </location>
</feature>
<feature type="chain" id="PRO_5046793734" evidence="2">
    <location>
        <begin position="21"/>
        <end position="133"/>
    </location>
</feature>
<organism evidence="3 4">
    <name type="scientific">Actinoplanes sichuanensis</name>
    <dbReference type="NCBI Taxonomy" id="512349"/>
    <lineage>
        <taxon>Bacteria</taxon>
        <taxon>Bacillati</taxon>
        <taxon>Actinomycetota</taxon>
        <taxon>Actinomycetes</taxon>
        <taxon>Micromonosporales</taxon>
        <taxon>Micromonosporaceae</taxon>
        <taxon>Actinoplanes</taxon>
    </lineage>
</organism>
<evidence type="ECO:0000313" key="4">
    <source>
        <dbReference type="Proteomes" id="UP001597183"/>
    </source>
</evidence>
<evidence type="ECO:0000256" key="2">
    <source>
        <dbReference type="SAM" id="SignalP"/>
    </source>
</evidence>